<dbReference type="PANTHER" id="PTHR13213:SF2">
    <property type="entry name" value="MYB-BINDING PROTEIN 1A"/>
    <property type="match status" value="1"/>
</dbReference>
<evidence type="ECO:0000313" key="5">
    <source>
        <dbReference type="Proteomes" id="UP000078387"/>
    </source>
</evidence>
<dbReference type="VEuPathDB" id="AmoebaDB:EHI8A_090170"/>
<sequence>MSTTSDYFIELASLDPQIRISAAQSIITILKKAESEIKNGEHSEVMVYSLNRLIKSLGSSHDCARDGNLLCLILLLQTFPSIQESSVVDIATSTFTTTGNARQALRDVLFGRLCTCLALIKAQRVNETETVEYIMKTLFFLANKKSYLCEVTTEALILLIQNSKGNIKSLIIASINEHMKQVTKESILPIDVSLVCLQSALEIKITIPSCFEKGLFSEDGINAIHLALKTACETSGTSQVPLLHYLIQYSRKEKQFKKLMEEVLLPMSKGERICYSIFMALSQCFKDFNQEDINIVLQPKFVKLLLAISLVRRHPLKKVVAHLLTVIGQSTNYAFDIIKNLIGDGGSIYFDQIAGVKTISRLSKLLEPEESDKFIQLIITLFDKKANITWLLEMIVYIALAPNINKETHDKILTLLYAIAHKYPHEYLHKLIKNESATQRYLQLSMTTHNKDYIAEMLSNFTVLYEFKKQQEDNKIPKDFEKAIKKNEKKPVFQLLLYFLVLDIDNENEESIEVLNDTMKALSSLAANENDKEAKEVLIDVLIGLLGRTESQIRGLVNLVWKELLKTIGKCIKNVIDAVINCEENLVIEEDDEKDNKNEEPKEKNKNEDLEEKEIDVFDLLENEDAQEEILIHKKMKEMEKKKKETKEQRQVQFQFRVCDLLETFCKAECNNKEFIEFIPLLIEGAGNLYNKSRFSLIYERLCKICEGISKHAPITKEITDEYMKEQFIIFSELLIKQKTSLIAQRALGFYIKYVEKGYALLAGEVKKYFISQIEREFNKKRCLPFKAVVVNMKRSELLQGTDVIKVCVIGAMKTSNMYLRIVALDFSYFLLKKANNKTNYGEIAEMLNKHIEEWMKVIVEHSEQKYALKIALVMNTLIRGIVDTGITFDSKYKDVSKYITDSLEQIPAKAGNLKKFLKDIRESIDGHTK</sequence>
<accession>A0A5K1V3S7</accession>
<evidence type="ECO:0000256" key="2">
    <source>
        <dbReference type="ARBA" id="ARBA00006809"/>
    </source>
</evidence>
<organism evidence="4 5">
    <name type="scientific">Entamoeba histolytica</name>
    <dbReference type="NCBI Taxonomy" id="5759"/>
    <lineage>
        <taxon>Eukaryota</taxon>
        <taxon>Amoebozoa</taxon>
        <taxon>Evosea</taxon>
        <taxon>Archamoebae</taxon>
        <taxon>Mastigamoebida</taxon>
        <taxon>Entamoebidae</taxon>
        <taxon>Entamoeba</taxon>
    </lineage>
</organism>
<dbReference type="GO" id="GO:0003677">
    <property type="term" value="F:DNA binding"/>
    <property type="evidence" value="ECO:0007669"/>
    <property type="project" value="InterPro"/>
</dbReference>
<evidence type="ECO:0000256" key="1">
    <source>
        <dbReference type="ARBA" id="ARBA00004123"/>
    </source>
</evidence>
<dbReference type="VEuPathDB" id="AmoebaDB:KM1_129900"/>
<protein>
    <submittedName>
        <fullName evidence="4">Uncharacterized protein</fullName>
    </submittedName>
</protein>
<keyword evidence="3" id="KW-0539">Nucleus</keyword>
<dbReference type="AlphaFoldDB" id="A0A5K1V3S7"/>
<comment type="similarity">
    <text evidence="2">Belongs to the MYBBP1A family.</text>
</comment>
<dbReference type="OMA" id="KANINWL"/>
<dbReference type="Pfam" id="PF04931">
    <property type="entry name" value="DNA_pol_phi"/>
    <property type="match status" value="1"/>
</dbReference>
<comment type="subcellular location">
    <subcellularLocation>
        <location evidence="1">Nucleus</location>
    </subcellularLocation>
</comment>
<dbReference type="InterPro" id="IPR016024">
    <property type="entry name" value="ARM-type_fold"/>
</dbReference>
<proteinExistence type="inferred from homology"/>
<dbReference type="SUPFAM" id="SSF48371">
    <property type="entry name" value="ARM repeat"/>
    <property type="match status" value="1"/>
</dbReference>
<dbReference type="VEuPathDB" id="AmoebaDB:EHI7A_103650"/>
<dbReference type="EMBL" id="BDEQ01000001">
    <property type="protein sequence ID" value="GAT96135.1"/>
    <property type="molecule type" value="Genomic_DNA"/>
</dbReference>
<evidence type="ECO:0000313" key="4">
    <source>
        <dbReference type="EMBL" id="GAT96135.1"/>
    </source>
</evidence>
<reference evidence="4 5" key="1">
    <citation type="submission" date="2016-05" db="EMBL/GenBank/DDBJ databases">
        <title>First whole genome sequencing of Entamoeba histolytica HM1:IMSS-clone-6.</title>
        <authorList>
            <person name="Mukherjee Avik.K."/>
            <person name="Izumyama S."/>
            <person name="Nakada-Tsukui K."/>
            <person name="Nozaki T."/>
        </authorList>
    </citation>
    <scope>NUCLEOTIDE SEQUENCE [LARGE SCALE GENOMIC DNA]</scope>
    <source>
        <strain evidence="4 5">HM1:IMSS clone 6</strain>
    </source>
</reference>
<evidence type="ECO:0000256" key="3">
    <source>
        <dbReference type="ARBA" id="ARBA00023242"/>
    </source>
</evidence>
<dbReference type="VEuPathDB" id="AmoebaDB:EHI_030450"/>
<name>A0A5K1V3S7_ENTHI</name>
<dbReference type="GO" id="GO:0005730">
    <property type="term" value="C:nucleolus"/>
    <property type="evidence" value="ECO:0007669"/>
    <property type="project" value="InterPro"/>
</dbReference>
<dbReference type="PANTHER" id="PTHR13213">
    <property type="entry name" value="MYB-BINDING PROTEIN 1A FAMILY MEMBER"/>
    <property type="match status" value="1"/>
</dbReference>
<dbReference type="Proteomes" id="UP000078387">
    <property type="component" value="Unassembled WGS sequence"/>
</dbReference>
<comment type="caution">
    <text evidence="4">The sequence shown here is derived from an EMBL/GenBank/DDBJ whole genome shotgun (WGS) entry which is preliminary data.</text>
</comment>
<gene>
    <name evidence="4" type="ORF">CL6EHI_030450</name>
</gene>
<dbReference type="GO" id="GO:0006355">
    <property type="term" value="P:regulation of DNA-templated transcription"/>
    <property type="evidence" value="ECO:0007669"/>
    <property type="project" value="InterPro"/>
</dbReference>
<dbReference type="InterPro" id="IPR007015">
    <property type="entry name" value="DNA_pol_V/MYBBP1A"/>
</dbReference>
<dbReference type="VEuPathDB" id="AmoebaDB:EHI5A_104640"/>